<gene>
    <name evidence="2" type="ORF">DACRYDRAFT_20323</name>
</gene>
<keyword evidence="1" id="KW-0175">Coiled coil</keyword>
<reference evidence="2 3" key="1">
    <citation type="journal article" date="2012" name="Science">
        <title>The Paleozoic origin of enzymatic lignin decomposition reconstructed from 31 fungal genomes.</title>
        <authorList>
            <person name="Floudas D."/>
            <person name="Binder M."/>
            <person name="Riley R."/>
            <person name="Barry K."/>
            <person name="Blanchette R.A."/>
            <person name="Henrissat B."/>
            <person name="Martinez A.T."/>
            <person name="Otillar R."/>
            <person name="Spatafora J.W."/>
            <person name="Yadav J.S."/>
            <person name="Aerts A."/>
            <person name="Benoit I."/>
            <person name="Boyd A."/>
            <person name="Carlson A."/>
            <person name="Copeland A."/>
            <person name="Coutinho P.M."/>
            <person name="de Vries R.P."/>
            <person name="Ferreira P."/>
            <person name="Findley K."/>
            <person name="Foster B."/>
            <person name="Gaskell J."/>
            <person name="Glotzer D."/>
            <person name="Gorecki P."/>
            <person name="Heitman J."/>
            <person name="Hesse C."/>
            <person name="Hori C."/>
            <person name="Igarashi K."/>
            <person name="Jurgens J.A."/>
            <person name="Kallen N."/>
            <person name="Kersten P."/>
            <person name="Kohler A."/>
            <person name="Kuees U."/>
            <person name="Kumar T.K.A."/>
            <person name="Kuo A."/>
            <person name="LaButti K."/>
            <person name="Larrondo L.F."/>
            <person name="Lindquist E."/>
            <person name="Ling A."/>
            <person name="Lombard V."/>
            <person name="Lucas S."/>
            <person name="Lundell T."/>
            <person name="Martin R."/>
            <person name="McLaughlin D.J."/>
            <person name="Morgenstern I."/>
            <person name="Morin E."/>
            <person name="Murat C."/>
            <person name="Nagy L.G."/>
            <person name="Nolan M."/>
            <person name="Ohm R.A."/>
            <person name="Patyshakuliyeva A."/>
            <person name="Rokas A."/>
            <person name="Ruiz-Duenas F.J."/>
            <person name="Sabat G."/>
            <person name="Salamov A."/>
            <person name="Samejima M."/>
            <person name="Schmutz J."/>
            <person name="Slot J.C."/>
            <person name="St John F."/>
            <person name="Stenlid J."/>
            <person name="Sun H."/>
            <person name="Sun S."/>
            <person name="Syed K."/>
            <person name="Tsang A."/>
            <person name="Wiebenga A."/>
            <person name="Young D."/>
            <person name="Pisabarro A."/>
            <person name="Eastwood D.C."/>
            <person name="Martin F."/>
            <person name="Cullen D."/>
            <person name="Grigoriev I.V."/>
            <person name="Hibbett D.S."/>
        </authorList>
    </citation>
    <scope>NUCLEOTIDE SEQUENCE [LARGE SCALE GENOMIC DNA]</scope>
    <source>
        <strain evidence="2 3">DJM-731 SS1</strain>
    </source>
</reference>
<proteinExistence type="predicted"/>
<dbReference type="EMBL" id="JH795857">
    <property type="protein sequence ID" value="EJU04662.1"/>
    <property type="molecule type" value="Genomic_DNA"/>
</dbReference>
<dbReference type="Proteomes" id="UP000030653">
    <property type="component" value="Unassembled WGS sequence"/>
</dbReference>
<name>M5GDN2_DACPD</name>
<dbReference type="HOGENOM" id="CLU_1970496_0_0_1"/>
<feature type="coiled-coil region" evidence="1">
    <location>
        <begin position="24"/>
        <end position="65"/>
    </location>
</feature>
<evidence type="ECO:0000313" key="2">
    <source>
        <dbReference type="EMBL" id="EJU04662.1"/>
    </source>
</evidence>
<evidence type="ECO:0000256" key="1">
    <source>
        <dbReference type="SAM" id="Coils"/>
    </source>
</evidence>
<sequence length="127" mass="14987">MEHQNASDLGLHLNAEVGNREHLMQQLLARMDAFEAEQTSQKEERKKQQLQIMELCAEHKELRAELGIQWDKIMEQGNRTDKLQEEFGQISLLWSSIRKLEETAARQEVRIQVLEVYTYGHHLFLFP</sequence>
<organism evidence="2 3">
    <name type="scientific">Dacryopinax primogenitus (strain DJM 731)</name>
    <name type="common">Brown rot fungus</name>
    <dbReference type="NCBI Taxonomy" id="1858805"/>
    <lineage>
        <taxon>Eukaryota</taxon>
        <taxon>Fungi</taxon>
        <taxon>Dikarya</taxon>
        <taxon>Basidiomycota</taxon>
        <taxon>Agaricomycotina</taxon>
        <taxon>Dacrymycetes</taxon>
        <taxon>Dacrymycetales</taxon>
        <taxon>Dacrymycetaceae</taxon>
        <taxon>Dacryopinax</taxon>
    </lineage>
</organism>
<accession>M5GDN2</accession>
<dbReference type="AlphaFoldDB" id="M5GDN2"/>
<keyword evidence="3" id="KW-1185">Reference proteome</keyword>
<protein>
    <submittedName>
        <fullName evidence="2">Uncharacterized protein</fullName>
    </submittedName>
</protein>
<dbReference type="GeneID" id="63686949"/>
<dbReference type="RefSeq" id="XP_040631556.1">
    <property type="nucleotide sequence ID" value="XM_040771887.1"/>
</dbReference>
<evidence type="ECO:0000313" key="3">
    <source>
        <dbReference type="Proteomes" id="UP000030653"/>
    </source>
</evidence>